<dbReference type="EnsemblMetazoa" id="CapteT129670">
    <property type="protein sequence ID" value="CapteP129670"/>
    <property type="gene ID" value="CapteG129670"/>
</dbReference>
<accession>R7V504</accession>
<gene>
    <name evidence="1" type="ORF">CAPTEDRAFT_129670</name>
</gene>
<dbReference type="HOGENOM" id="CLU_174919_0_0_1"/>
<reference evidence="3" key="1">
    <citation type="submission" date="2012-12" db="EMBL/GenBank/DDBJ databases">
        <authorList>
            <person name="Hellsten U."/>
            <person name="Grimwood J."/>
            <person name="Chapman J.A."/>
            <person name="Shapiro H."/>
            <person name="Aerts A."/>
            <person name="Otillar R.P."/>
            <person name="Terry A.Y."/>
            <person name="Boore J.L."/>
            <person name="Simakov O."/>
            <person name="Marletaz F."/>
            <person name="Cho S.-J."/>
            <person name="Edsinger-Gonzales E."/>
            <person name="Havlak P."/>
            <person name="Kuo D.-H."/>
            <person name="Larsson T."/>
            <person name="Lv J."/>
            <person name="Arendt D."/>
            <person name="Savage R."/>
            <person name="Osoegawa K."/>
            <person name="de Jong P."/>
            <person name="Lindberg D.R."/>
            <person name="Seaver E.C."/>
            <person name="Weisblat D.A."/>
            <person name="Putnam N.H."/>
            <person name="Grigoriev I.V."/>
            <person name="Rokhsar D.S."/>
        </authorList>
    </citation>
    <scope>NUCLEOTIDE SEQUENCE</scope>
    <source>
        <strain evidence="3">I ESC-2004</strain>
    </source>
</reference>
<protein>
    <submittedName>
        <fullName evidence="1 2">Uncharacterized protein</fullName>
    </submittedName>
</protein>
<evidence type="ECO:0000313" key="1">
    <source>
        <dbReference type="EMBL" id="ELU10860.1"/>
    </source>
</evidence>
<keyword evidence="3" id="KW-1185">Reference proteome</keyword>
<dbReference type="Proteomes" id="UP000014760">
    <property type="component" value="Unassembled WGS sequence"/>
</dbReference>
<organism evidence="1">
    <name type="scientific">Capitella teleta</name>
    <name type="common">Polychaete worm</name>
    <dbReference type="NCBI Taxonomy" id="283909"/>
    <lineage>
        <taxon>Eukaryota</taxon>
        <taxon>Metazoa</taxon>
        <taxon>Spiralia</taxon>
        <taxon>Lophotrochozoa</taxon>
        <taxon>Annelida</taxon>
        <taxon>Polychaeta</taxon>
        <taxon>Sedentaria</taxon>
        <taxon>Scolecida</taxon>
        <taxon>Capitellidae</taxon>
        <taxon>Capitella</taxon>
    </lineage>
</organism>
<dbReference type="OMA" id="HIFAFAH"/>
<reference evidence="2" key="3">
    <citation type="submission" date="2015-06" db="UniProtKB">
        <authorList>
            <consortium name="EnsemblMetazoa"/>
        </authorList>
    </citation>
    <scope>IDENTIFICATION</scope>
</reference>
<evidence type="ECO:0000313" key="3">
    <source>
        <dbReference type="Proteomes" id="UP000014760"/>
    </source>
</evidence>
<reference evidence="1 3" key="2">
    <citation type="journal article" date="2013" name="Nature">
        <title>Insights into bilaterian evolution from three spiralian genomes.</title>
        <authorList>
            <person name="Simakov O."/>
            <person name="Marletaz F."/>
            <person name="Cho S.J."/>
            <person name="Edsinger-Gonzales E."/>
            <person name="Havlak P."/>
            <person name="Hellsten U."/>
            <person name="Kuo D.H."/>
            <person name="Larsson T."/>
            <person name="Lv J."/>
            <person name="Arendt D."/>
            <person name="Savage R."/>
            <person name="Osoegawa K."/>
            <person name="de Jong P."/>
            <person name="Grimwood J."/>
            <person name="Chapman J.A."/>
            <person name="Shapiro H."/>
            <person name="Aerts A."/>
            <person name="Otillar R.P."/>
            <person name="Terry A.Y."/>
            <person name="Boore J.L."/>
            <person name="Grigoriev I.V."/>
            <person name="Lindberg D.R."/>
            <person name="Seaver E.C."/>
            <person name="Weisblat D.A."/>
            <person name="Putnam N.H."/>
            <person name="Rokhsar D.S."/>
        </authorList>
    </citation>
    <scope>NUCLEOTIDE SEQUENCE</scope>
    <source>
        <strain evidence="1 3">I ESC-2004</strain>
    </source>
</reference>
<dbReference type="EMBL" id="KB297203">
    <property type="protein sequence ID" value="ELU10860.1"/>
    <property type="molecule type" value="Genomic_DNA"/>
</dbReference>
<evidence type="ECO:0000313" key="2">
    <source>
        <dbReference type="EnsemblMetazoa" id="CapteP129670"/>
    </source>
</evidence>
<dbReference type="EMBL" id="AMQN01020456">
    <property type="status" value="NOT_ANNOTATED_CDS"/>
    <property type="molecule type" value="Genomic_DNA"/>
</dbReference>
<dbReference type="AlphaFoldDB" id="R7V504"/>
<proteinExistence type="predicted"/>
<sequence length="84" mass="9841">QLGLLLWLNKGEEHKDLYKFVTGARVTYEIYQRISSQSSLDAYQAQCIMGIVNYIKEHPKANQKELEKEVLKRIEVFKQQVEAI</sequence>
<dbReference type="OrthoDB" id="6019768at2759"/>
<feature type="non-terminal residue" evidence="1">
    <location>
        <position position="1"/>
    </location>
</feature>
<name>R7V504_CAPTE</name>